<evidence type="ECO:0000259" key="6">
    <source>
        <dbReference type="Pfam" id="PF00462"/>
    </source>
</evidence>
<protein>
    <recommendedName>
        <fullName evidence="6">Glutaredoxin domain-containing protein</fullName>
    </recommendedName>
</protein>
<dbReference type="GO" id="GO:0005739">
    <property type="term" value="C:mitochondrion"/>
    <property type="evidence" value="ECO:0007669"/>
    <property type="project" value="TreeGrafter"/>
</dbReference>
<dbReference type="InterPro" id="IPR002109">
    <property type="entry name" value="Glutaredoxin"/>
</dbReference>
<dbReference type="GO" id="GO:0015035">
    <property type="term" value="F:protein-disulfide reductase activity"/>
    <property type="evidence" value="ECO:0007669"/>
    <property type="project" value="TreeGrafter"/>
</dbReference>
<evidence type="ECO:0000313" key="7">
    <source>
        <dbReference type="EMBL" id="SVB37618.1"/>
    </source>
</evidence>
<keyword evidence="3" id="KW-0249">Electron transport</keyword>
<dbReference type="PRINTS" id="PR00160">
    <property type="entry name" value="GLUTAREDOXIN"/>
</dbReference>
<dbReference type="InterPro" id="IPR014025">
    <property type="entry name" value="Glutaredoxin_subgr"/>
</dbReference>
<dbReference type="PANTHER" id="PTHR46679:SF1">
    <property type="entry name" value="GLUTAREDOXIN-2, MITOCHONDRIAL"/>
    <property type="match status" value="1"/>
</dbReference>
<organism evidence="7">
    <name type="scientific">marine metagenome</name>
    <dbReference type="NCBI Taxonomy" id="408172"/>
    <lineage>
        <taxon>unclassified sequences</taxon>
        <taxon>metagenomes</taxon>
        <taxon>ecological metagenomes</taxon>
    </lineage>
</organism>
<evidence type="ECO:0000256" key="5">
    <source>
        <dbReference type="ARBA" id="ARBA00023284"/>
    </source>
</evidence>
<evidence type="ECO:0000256" key="3">
    <source>
        <dbReference type="ARBA" id="ARBA00022982"/>
    </source>
</evidence>
<sequence>MITIYTNEGCVFCKKAVRLCKTAGYIYRELPINDDVLERIEYLMGFKPRTVPQIFVNKQYVGGFNDLKAWHDKREAKESLV</sequence>
<proteinExistence type="inferred from homology"/>
<name>A0A382DGV3_9ZZZZ</name>
<keyword evidence="5" id="KW-0676">Redox-active center</keyword>
<feature type="domain" description="Glutaredoxin" evidence="6">
    <location>
        <begin position="2"/>
        <end position="61"/>
    </location>
</feature>
<comment type="similarity">
    <text evidence="1">Belongs to the glutaredoxin family.</text>
</comment>
<dbReference type="PANTHER" id="PTHR46679">
    <property type="match status" value="1"/>
</dbReference>
<evidence type="ECO:0000256" key="4">
    <source>
        <dbReference type="ARBA" id="ARBA00023157"/>
    </source>
</evidence>
<dbReference type="PROSITE" id="PS51354">
    <property type="entry name" value="GLUTAREDOXIN_2"/>
    <property type="match status" value="1"/>
</dbReference>
<dbReference type="InterPro" id="IPR036249">
    <property type="entry name" value="Thioredoxin-like_sf"/>
</dbReference>
<gene>
    <name evidence="7" type="ORF">METZ01_LOCUS190472</name>
</gene>
<dbReference type="Gene3D" id="3.40.30.10">
    <property type="entry name" value="Glutaredoxin"/>
    <property type="match status" value="1"/>
</dbReference>
<dbReference type="SUPFAM" id="SSF52833">
    <property type="entry name" value="Thioredoxin-like"/>
    <property type="match status" value="1"/>
</dbReference>
<keyword evidence="2" id="KW-0813">Transport</keyword>
<evidence type="ECO:0000256" key="1">
    <source>
        <dbReference type="ARBA" id="ARBA00007787"/>
    </source>
</evidence>
<dbReference type="Pfam" id="PF00462">
    <property type="entry name" value="Glutaredoxin"/>
    <property type="match status" value="1"/>
</dbReference>
<dbReference type="EMBL" id="UINC01039314">
    <property type="protein sequence ID" value="SVB37618.1"/>
    <property type="molecule type" value="Genomic_DNA"/>
</dbReference>
<keyword evidence="4" id="KW-1015">Disulfide bond</keyword>
<evidence type="ECO:0000256" key="2">
    <source>
        <dbReference type="ARBA" id="ARBA00022448"/>
    </source>
</evidence>
<reference evidence="7" key="1">
    <citation type="submission" date="2018-05" db="EMBL/GenBank/DDBJ databases">
        <authorList>
            <person name="Lanie J.A."/>
            <person name="Ng W.-L."/>
            <person name="Kazmierczak K.M."/>
            <person name="Andrzejewski T.M."/>
            <person name="Davidsen T.M."/>
            <person name="Wayne K.J."/>
            <person name="Tettelin H."/>
            <person name="Glass J.I."/>
            <person name="Rusch D."/>
            <person name="Podicherti R."/>
            <person name="Tsui H.-C.T."/>
            <person name="Winkler M.E."/>
        </authorList>
    </citation>
    <scope>NUCLEOTIDE SEQUENCE</scope>
</reference>
<dbReference type="AlphaFoldDB" id="A0A382DGV3"/>
<accession>A0A382DGV3</accession>